<dbReference type="Pfam" id="PF07127">
    <property type="entry name" value="Nodulin_late"/>
    <property type="match status" value="1"/>
</dbReference>
<evidence type="ECO:0000313" key="4">
    <source>
        <dbReference type="Proteomes" id="UP000265566"/>
    </source>
</evidence>
<evidence type="ECO:0000256" key="1">
    <source>
        <dbReference type="SAM" id="Phobius"/>
    </source>
</evidence>
<gene>
    <name evidence="3" type="ORF">MtrunA17_Chr1g0169721</name>
</gene>
<name>A0A396JRE5_MEDTR</name>
<dbReference type="GO" id="GO:0046872">
    <property type="term" value="F:metal ion binding"/>
    <property type="evidence" value="ECO:0007669"/>
    <property type="project" value="InterPro"/>
</dbReference>
<dbReference type="Gramene" id="rna2435">
    <property type="protein sequence ID" value="RHN78785.1"/>
    <property type="gene ID" value="gene2435"/>
</dbReference>
<evidence type="ECO:0000313" key="3">
    <source>
        <dbReference type="EMBL" id="RHN78785.1"/>
    </source>
</evidence>
<comment type="caution">
    <text evidence="3">The sequence shown here is derived from an EMBL/GenBank/DDBJ whole genome shotgun (WGS) entry which is preliminary data.</text>
</comment>
<sequence>MMVEIVKYVYVIIIFLSLFLVATNIEGKFQKCCKDSDCLDLLYCRTPLKPKCIHERMCKCKAVFTSNDYVLT</sequence>
<keyword evidence="1" id="KW-0812">Transmembrane</keyword>
<organism evidence="3 4">
    <name type="scientific">Medicago truncatula</name>
    <name type="common">Barrel medic</name>
    <name type="synonym">Medicago tribuloides</name>
    <dbReference type="NCBI Taxonomy" id="3880"/>
    <lineage>
        <taxon>Eukaryota</taxon>
        <taxon>Viridiplantae</taxon>
        <taxon>Streptophyta</taxon>
        <taxon>Embryophyta</taxon>
        <taxon>Tracheophyta</taxon>
        <taxon>Spermatophyta</taxon>
        <taxon>Magnoliopsida</taxon>
        <taxon>eudicotyledons</taxon>
        <taxon>Gunneridae</taxon>
        <taxon>Pentapetalae</taxon>
        <taxon>rosids</taxon>
        <taxon>fabids</taxon>
        <taxon>Fabales</taxon>
        <taxon>Fabaceae</taxon>
        <taxon>Papilionoideae</taxon>
        <taxon>50 kb inversion clade</taxon>
        <taxon>NPAAA clade</taxon>
        <taxon>Hologalegina</taxon>
        <taxon>IRL clade</taxon>
        <taxon>Trifolieae</taxon>
        <taxon>Medicago</taxon>
    </lineage>
</organism>
<evidence type="ECO:0000259" key="2">
    <source>
        <dbReference type="Pfam" id="PF07127"/>
    </source>
</evidence>
<reference evidence="4" key="1">
    <citation type="journal article" date="2018" name="Nat. Plants">
        <title>Whole-genome landscape of Medicago truncatula symbiotic genes.</title>
        <authorList>
            <person name="Pecrix Y."/>
            <person name="Staton S.E."/>
            <person name="Sallet E."/>
            <person name="Lelandais-Briere C."/>
            <person name="Moreau S."/>
            <person name="Carrere S."/>
            <person name="Blein T."/>
            <person name="Jardinaud M.F."/>
            <person name="Latrasse D."/>
            <person name="Zouine M."/>
            <person name="Zahm M."/>
            <person name="Kreplak J."/>
            <person name="Mayjonade B."/>
            <person name="Satge C."/>
            <person name="Perez M."/>
            <person name="Cauet S."/>
            <person name="Marande W."/>
            <person name="Chantry-Darmon C."/>
            <person name="Lopez-Roques C."/>
            <person name="Bouchez O."/>
            <person name="Berard A."/>
            <person name="Debelle F."/>
            <person name="Munos S."/>
            <person name="Bendahmane A."/>
            <person name="Berges H."/>
            <person name="Niebel A."/>
            <person name="Buitink J."/>
            <person name="Frugier F."/>
            <person name="Benhamed M."/>
            <person name="Crespi M."/>
            <person name="Gouzy J."/>
            <person name="Gamas P."/>
        </authorList>
    </citation>
    <scope>NUCLEOTIDE SEQUENCE [LARGE SCALE GENOMIC DNA]</scope>
    <source>
        <strain evidence="4">cv. Jemalong A17</strain>
    </source>
</reference>
<keyword evidence="1" id="KW-1133">Transmembrane helix</keyword>
<protein>
    <submittedName>
        <fullName evidence="3">Putative Late nodulin</fullName>
    </submittedName>
</protein>
<feature type="domain" description="Late nodulin" evidence="2">
    <location>
        <begin position="2"/>
        <end position="58"/>
    </location>
</feature>
<dbReference type="InterPro" id="IPR009810">
    <property type="entry name" value="Nodulin_late_dom"/>
</dbReference>
<accession>A0A396JRE5</accession>
<dbReference type="AlphaFoldDB" id="A0A396JRE5"/>
<dbReference type="EMBL" id="PSQE01000001">
    <property type="protein sequence ID" value="RHN78785.1"/>
    <property type="molecule type" value="Genomic_DNA"/>
</dbReference>
<proteinExistence type="predicted"/>
<keyword evidence="1" id="KW-0472">Membrane</keyword>
<dbReference type="Proteomes" id="UP000265566">
    <property type="component" value="Chromosome 1"/>
</dbReference>
<feature type="transmembrane region" description="Helical" evidence="1">
    <location>
        <begin position="6"/>
        <end position="25"/>
    </location>
</feature>